<evidence type="ECO:0000256" key="1">
    <source>
        <dbReference type="SAM" id="SignalP"/>
    </source>
</evidence>
<reference evidence="2" key="1">
    <citation type="submission" date="2014-09" db="EMBL/GenBank/DDBJ databases">
        <authorList>
            <person name="Magalhaes I.L.F."/>
            <person name="Oliveira U."/>
            <person name="Santos F.R."/>
            <person name="Vidigal T.H.D.A."/>
            <person name="Brescovit A.D."/>
            <person name="Santos A.J."/>
        </authorList>
    </citation>
    <scope>NUCLEOTIDE SEQUENCE</scope>
    <source>
        <tissue evidence="2">Shoot tissue taken approximately 20 cm above the soil surface</tissue>
    </source>
</reference>
<feature type="signal peptide" evidence="1">
    <location>
        <begin position="1"/>
        <end position="21"/>
    </location>
</feature>
<protein>
    <submittedName>
        <fullName evidence="2">Uncharacterized protein</fullName>
    </submittedName>
</protein>
<dbReference type="EMBL" id="GBRH01199483">
    <property type="protein sequence ID" value="JAD98412.1"/>
    <property type="molecule type" value="Transcribed_RNA"/>
</dbReference>
<organism evidence="2">
    <name type="scientific">Arundo donax</name>
    <name type="common">Giant reed</name>
    <name type="synonym">Donax arundinaceus</name>
    <dbReference type="NCBI Taxonomy" id="35708"/>
    <lineage>
        <taxon>Eukaryota</taxon>
        <taxon>Viridiplantae</taxon>
        <taxon>Streptophyta</taxon>
        <taxon>Embryophyta</taxon>
        <taxon>Tracheophyta</taxon>
        <taxon>Spermatophyta</taxon>
        <taxon>Magnoliopsida</taxon>
        <taxon>Liliopsida</taxon>
        <taxon>Poales</taxon>
        <taxon>Poaceae</taxon>
        <taxon>PACMAD clade</taxon>
        <taxon>Arundinoideae</taxon>
        <taxon>Arundineae</taxon>
        <taxon>Arundo</taxon>
    </lineage>
</organism>
<keyword evidence="1" id="KW-0732">Signal</keyword>
<sequence>MFCVGLFLLCFSRMLWLLGQAALSLRNVNEDGPDLFMSAISGLFPTEPL</sequence>
<evidence type="ECO:0000313" key="2">
    <source>
        <dbReference type="EMBL" id="JAD98412.1"/>
    </source>
</evidence>
<name>A0A0A9EQV0_ARUDO</name>
<feature type="chain" id="PRO_5002047065" evidence="1">
    <location>
        <begin position="22"/>
        <end position="49"/>
    </location>
</feature>
<proteinExistence type="predicted"/>
<dbReference type="AlphaFoldDB" id="A0A0A9EQV0"/>
<accession>A0A0A9EQV0</accession>
<reference evidence="2" key="2">
    <citation type="journal article" date="2015" name="Data Brief">
        <title>Shoot transcriptome of the giant reed, Arundo donax.</title>
        <authorList>
            <person name="Barrero R.A."/>
            <person name="Guerrero F.D."/>
            <person name="Moolhuijzen P."/>
            <person name="Goolsby J.A."/>
            <person name="Tidwell J."/>
            <person name="Bellgard S.E."/>
            <person name="Bellgard M.I."/>
        </authorList>
    </citation>
    <scope>NUCLEOTIDE SEQUENCE</scope>
    <source>
        <tissue evidence="2">Shoot tissue taken approximately 20 cm above the soil surface</tissue>
    </source>
</reference>